<evidence type="ECO:0000313" key="3">
    <source>
        <dbReference type="Proteomes" id="UP000233551"/>
    </source>
</evidence>
<evidence type="ECO:0008006" key="4">
    <source>
        <dbReference type="Google" id="ProtNLM"/>
    </source>
</evidence>
<evidence type="ECO:0000313" key="2">
    <source>
        <dbReference type="EMBL" id="PKI56705.1"/>
    </source>
</evidence>
<feature type="signal peptide" evidence="1">
    <location>
        <begin position="1"/>
        <end position="26"/>
    </location>
</feature>
<dbReference type="Proteomes" id="UP000233551">
    <property type="component" value="Unassembled WGS sequence"/>
</dbReference>
<protein>
    <recommendedName>
        <fullName evidence="4">Secreted protein</fullName>
    </recommendedName>
</protein>
<sequence>MAISAPRRLLGKLISVLLFVLPNCECPLEFLGQCGMNFVCRNSIRPVSGYALLKKVVAWIIADIVVWNGGKWLGSGRERSPWPRLSHRTHGLVSRERLVSSLGLPGVRVVSLLQERVDSHDFFTD</sequence>
<comment type="caution">
    <text evidence="2">The sequence shown here is derived from an EMBL/GenBank/DDBJ whole genome shotgun (WGS) entry which is preliminary data.</text>
</comment>
<dbReference type="EMBL" id="PGOL01001581">
    <property type="protein sequence ID" value="PKI56705.1"/>
    <property type="molecule type" value="Genomic_DNA"/>
</dbReference>
<dbReference type="AlphaFoldDB" id="A0A2I0JK93"/>
<proteinExistence type="predicted"/>
<evidence type="ECO:0000256" key="1">
    <source>
        <dbReference type="SAM" id="SignalP"/>
    </source>
</evidence>
<organism evidence="2 3">
    <name type="scientific">Punica granatum</name>
    <name type="common">Pomegranate</name>
    <dbReference type="NCBI Taxonomy" id="22663"/>
    <lineage>
        <taxon>Eukaryota</taxon>
        <taxon>Viridiplantae</taxon>
        <taxon>Streptophyta</taxon>
        <taxon>Embryophyta</taxon>
        <taxon>Tracheophyta</taxon>
        <taxon>Spermatophyta</taxon>
        <taxon>Magnoliopsida</taxon>
        <taxon>eudicotyledons</taxon>
        <taxon>Gunneridae</taxon>
        <taxon>Pentapetalae</taxon>
        <taxon>rosids</taxon>
        <taxon>malvids</taxon>
        <taxon>Myrtales</taxon>
        <taxon>Lythraceae</taxon>
        <taxon>Punica</taxon>
    </lineage>
</organism>
<accession>A0A2I0JK93</accession>
<reference evidence="2 3" key="1">
    <citation type="submission" date="2017-11" db="EMBL/GenBank/DDBJ databases">
        <title>De-novo sequencing of pomegranate (Punica granatum L.) genome.</title>
        <authorList>
            <person name="Akparov Z."/>
            <person name="Amiraslanov A."/>
            <person name="Hajiyeva S."/>
            <person name="Abbasov M."/>
            <person name="Kaur K."/>
            <person name="Hamwieh A."/>
            <person name="Solovyev V."/>
            <person name="Salamov A."/>
            <person name="Braich B."/>
            <person name="Kosarev P."/>
            <person name="Mahmoud A."/>
            <person name="Hajiyev E."/>
            <person name="Babayeva S."/>
            <person name="Izzatullayeva V."/>
            <person name="Mammadov A."/>
            <person name="Mammadov A."/>
            <person name="Sharifova S."/>
            <person name="Ojaghi J."/>
            <person name="Eynullazada K."/>
            <person name="Bayramov B."/>
            <person name="Abdulazimova A."/>
            <person name="Shahmuradov I."/>
        </authorList>
    </citation>
    <scope>NUCLEOTIDE SEQUENCE [LARGE SCALE GENOMIC DNA]</scope>
    <source>
        <strain evidence="3">cv. AG2017</strain>
        <tissue evidence="2">Leaf</tissue>
    </source>
</reference>
<feature type="chain" id="PRO_5014180702" description="Secreted protein" evidence="1">
    <location>
        <begin position="27"/>
        <end position="125"/>
    </location>
</feature>
<gene>
    <name evidence="2" type="ORF">CRG98_022904</name>
</gene>
<name>A0A2I0JK93_PUNGR</name>
<keyword evidence="1" id="KW-0732">Signal</keyword>
<keyword evidence="3" id="KW-1185">Reference proteome</keyword>